<organism evidence="1 2">
    <name type="scientific">Cricetulus griseus</name>
    <name type="common">Chinese hamster</name>
    <name type="synonym">Cricetulus barabensis griseus</name>
    <dbReference type="NCBI Taxonomy" id="10029"/>
    <lineage>
        <taxon>Eukaryota</taxon>
        <taxon>Metazoa</taxon>
        <taxon>Chordata</taxon>
        <taxon>Craniata</taxon>
        <taxon>Vertebrata</taxon>
        <taxon>Euteleostomi</taxon>
        <taxon>Mammalia</taxon>
        <taxon>Eutheria</taxon>
        <taxon>Euarchontoglires</taxon>
        <taxon>Glires</taxon>
        <taxon>Rodentia</taxon>
        <taxon>Myomorpha</taxon>
        <taxon>Muroidea</taxon>
        <taxon>Cricetidae</taxon>
        <taxon>Cricetinae</taxon>
        <taxon>Cricetulus</taxon>
    </lineage>
</organism>
<sequence>MTLNWLSDLSQLLRLHLCGVLCGAGVGTPGIVQVGQVLYQLNSPTPKMSFVEY</sequence>
<name>G3HAA0_CRIGR</name>
<dbReference type="AlphaFoldDB" id="G3HAA0"/>
<dbReference type="EMBL" id="JH000247">
    <property type="protein sequence ID" value="EGW03719.1"/>
    <property type="molecule type" value="Genomic_DNA"/>
</dbReference>
<reference evidence="2" key="1">
    <citation type="journal article" date="2011" name="Nat. Biotechnol.">
        <title>The genomic sequence of the Chinese hamster ovary (CHO)-K1 cell line.</title>
        <authorList>
            <person name="Xu X."/>
            <person name="Nagarajan H."/>
            <person name="Lewis N.E."/>
            <person name="Pan S."/>
            <person name="Cai Z."/>
            <person name="Liu X."/>
            <person name="Chen W."/>
            <person name="Xie M."/>
            <person name="Wang W."/>
            <person name="Hammond S."/>
            <person name="Andersen M.R."/>
            <person name="Neff N."/>
            <person name="Passarelli B."/>
            <person name="Koh W."/>
            <person name="Fan H.C."/>
            <person name="Wang J."/>
            <person name="Gui Y."/>
            <person name="Lee K.H."/>
            <person name="Betenbaugh M.J."/>
            <person name="Quake S.R."/>
            <person name="Famili I."/>
            <person name="Palsson B.O."/>
            <person name="Wang J."/>
        </authorList>
    </citation>
    <scope>NUCLEOTIDE SEQUENCE [LARGE SCALE GENOMIC DNA]</scope>
    <source>
        <strain evidence="2">CHO K1 cell line</strain>
    </source>
</reference>
<dbReference type="Proteomes" id="UP000001075">
    <property type="component" value="Unassembled WGS sequence"/>
</dbReference>
<proteinExistence type="predicted"/>
<evidence type="ECO:0000313" key="2">
    <source>
        <dbReference type="Proteomes" id="UP000001075"/>
    </source>
</evidence>
<accession>G3HAA0</accession>
<evidence type="ECO:0000313" key="1">
    <source>
        <dbReference type="EMBL" id="EGW03719.1"/>
    </source>
</evidence>
<dbReference type="InParanoid" id="G3HAA0"/>
<protein>
    <submittedName>
        <fullName evidence="1">Uncharacterized protein</fullName>
    </submittedName>
</protein>
<gene>
    <name evidence="1" type="ORF">I79_007346</name>
</gene>